<feature type="region of interest" description="Disordered" evidence="5">
    <location>
        <begin position="1"/>
        <end position="25"/>
    </location>
</feature>
<evidence type="ECO:0000256" key="4">
    <source>
        <dbReference type="PROSITE-ProRule" id="PRU00335"/>
    </source>
</evidence>
<evidence type="ECO:0000256" key="5">
    <source>
        <dbReference type="SAM" id="MobiDB-lite"/>
    </source>
</evidence>
<dbReference type="Gene3D" id="1.10.357.10">
    <property type="entry name" value="Tetracycline Repressor, domain 2"/>
    <property type="match status" value="1"/>
</dbReference>
<name>A0A4D8QAI0_AZOBR</name>
<dbReference type="PRINTS" id="PR00455">
    <property type="entry name" value="HTHTETR"/>
</dbReference>
<geneLocation type="plasmid" evidence="7">
    <name>p2</name>
</geneLocation>
<dbReference type="GO" id="GO:0003677">
    <property type="term" value="F:DNA binding"/>
    <property type="evidence" value="ECO:0007669"/>
    <property type="project" value="UniProtKB-UniRule"/>
</dbReference>
<dbReference type="PROSITE" id="PS50977">
    <property type="entry name" value="HTH_TETR_2"/>
    <property type="match status" value="1"/>
</dbReference>
<dbReference type="EMBL" id="CP032332">
    <property type="protein sequence ID" value="QCO05846.1"/>
    <property type="molecule type" value="Genomic_DNA"/>
</dbReference>
<organism evidence="7 8">
    <name type="scientific">Azospirillum brasilense</name>
    <dbReference type="NCBI Taxonomy" id="192"/>
    <lineage>
        <taxon>Bacteria</taxon>
        <taxon>Pseudomonadati</taxon>
        <taxon>Pseudomonadota</taxon>
        <taxon>Alphaproteobacteria</taxon>
        <taxon>Rhodospirillales</taxon>
        <taxon>Azospirillaceae</taxon>
        <taxon>Azospirillum</taxon>
    </lineage>
</organism>
<dbReference type="InterPro" id="IPR036271">
    <property type="entry name" value="Tet_transcr_reg_TetR-rel_C_sf"/>
</dbReference>
<evidence type="ECO:0000313" key="8">
    <source>
        <dbReference type="Proteomes" id="UP000298596"/>
    </source>
</evidence>
<keyword evidence="7" id="KW-0614">Plasmid</keyword>
<proteinExistence type="predicted"/>
<evidence type="ECO:0000256" key="2">
    <source>
        <dbReference type="ARBA" id="ARBA00023125"/>
    </source>
</evidence>
<feature type="domain" description="HTH tetR-type" evidence="6">
    <location>
        <begin position="24"/>
        <end position="84"/>
    </location>
</feature>
<evidence type="ECO:0000259" key="6">
    <source>
        <dbReference type="PROSITE" id="PS50977"/>
    </source>
</evidence>
<keyword evidence="1" id="KW-0805">Transcription regulation</keyword>
<dbReference type="PANTHER" id="PTHR47506">
    <property type="entry name" value="TRANSCRIPTIONAL REGULATORY PROTEIN"/>
    <property type="match status" value="1"/>
</dbReference>
<dbReference type="AlphaFoldDB" id="A0A4D8QAI0"/>
<feature type="DNA-binding region" description="H-T-H motif" evidence="4">
    <location>
        <begin position="47"/>
        <end position="66"/>
    </location>
</feature>
<dbReference type="PANTHER" id="PTHR47506:SF6">
    <property type="entry name" value="HTH-TYPE TRANSCRIPTIONAL REPRESSOR NEMR"/>
    <property type="match status" value="1"/>
</dbReference>
<dbReference type="Pfam" id="PF00440">
    <property type="entry name" value="TetR_N"/>
    <property type="match status" value="1"/>
</dbReference>
<dbReference type="Pfam" id="PF16925">
    <property type="entry name" value="TetR_C_13"/>
    <property type="match status" value="1"/>
</dbReference>
<keyword evidence="3" id="KW-0804">Transcription</keyword>
<dbReference type="InterPro" id="IPR011075">
    <property type="entry name" value="TetR_C"/>
</dbReference>
<dbReference type="SUPFAM" id="SSF46689">
    <property type="entry name" value="Homeodomain-like"/>
    <property type="match status" value="1"/>
</dbReference>
<evidence type="ECO:0000313" key="7">
    <source>
        <dbReference type="EMBL" id="QCO05846.1"/>
    </source>
</evidence>
<evidence type="ECO:0000256" key="3">
    <source>
        <dbReference type="ARBA" id="ARBA00023163"/>
    </source>
</evidence>
<protein>
    <submittedName>
        <fullName evidence="7">TetR family transcriptional regulator</fullName>
    </submittedName>
</protein>
<reference evidence="7 8" key="1">
    <citation type="submission" date="2018-09" db="EMBL/GenBank/DDBJ databases">
        <title>Whole genome based analysis of evolution and adaptive divergence in Indian and Brazilian strains of Azospirillum brasilense.</title>
        <authorList>
            <person name="Singh C."/>
            <person name="Tripathi A.K."/>
        </authorList>
    </citation>
    <scope>NUCLEOTIDE SEQUENCE [LARGE SCALE GENOMIC DNA]</scope>
    <source>
        <strain evidence="7 8">MTCC4036</strain>
        <plasmid evidence="7 8">p2</plasmid>
    </source>
</reference>
<sequence>MTIADPPPTHRRRGRPPKQDGSYQGTKERLINTGVAILTEKGFSAVGIDEILTAAGVPKGSFYYYFASKEEFGGALIAAYASYFARKIDHWFMDETRLPLQRLLDFIEDAKAGMARHGFRRGCLVGNLGQEMGTLPEPFREKLHHVFLDWQERTARCLQAAKEAGQLAAHEDCDHLAAFFWIGWEGAVLRARLERSPAPLDAFARGFFAALRP</sequence>
<gene>
    <name evidence="7" type="ORF">D3867_28630</name>
</gene>
<dbReference type="SUPFAM" id="SSF48498">
    <property type="entry name" value="Tetracyclin repressor-like, C-terminal domain"/>
    <property type="match status" value="1"/>
</dbReference>
<evidence type="ECO:0000256" key="1">
    <source>
        <dbReference type="ARBA" id="ARBA00023015"/>
    </source>
</evidence>
<dbReference type="Proteomes" id="UP000298596">
    <property type="component" value="Plasmid p2"/>
</dbReference>
<keyword evidence="2 4" id="KW-0238">DNA-binding</keyword>
<dbReference type="InterPro" id="IPR001647">
    <property type="entry name" value="HTH_TetR"/>
</dbReference>
<dbReference type="InterPro" id="IPR009057">
    <property type="entry name" value="Homeodomain-like_sf"/>
</dbReference>
<accession>A0A4D8QAI0</accession>